<sequence>METEQAEQEVQEEQQPMEEEYRDENAGSEEQKAMEDFLAGAESTSGPEWCKAWTGLHVPRQAEADVLSVLFEVGINKDAADKESGYFDFLPRIVVELLRQHKVLPKNVEVALKEGLSSRLETLIQANDQTWHILSYMLLYLFPRSPSTSWGYNLPWESWWRTTKEVLSAAQKYRAFDILVLLLQLMQEKSEHVIQSLPVWSESRRKAVKEVLCQWGDMDETAIVETLSAYGVDL</sequence>
<feature type="region of interest" description="Disordered" evidence="1">
    <location>
        <begin position="1"/>
        <end position="32"/>
    </location>
</feature>
<evidence type="ECO:0000256" key="1">
    <source>
        <dbReference type="SAM" id="MobiDB-lite"/>
    </source>
</evidence>
<evidence type="ECO:0000313" key="3">
    <source>
        <dbReference type="Proteomes" id="UP001178507"/>
    </source>
</evidence>
<comment type="caution">
    <text evidence="2">The sequence shown here is derived from an EMBL/GenBank/DDBJ whole genome shotgun (WGS) entry which is preliminary data.</text>
</comment>
<gene>
    <name evidence="2" type="ORF">EVOR1521_LOCUS29853</name>
</gene>
<feature type="compositionally biased region" description="Acidic residues" evidence="1">
    <location>
        <begin position="1"/>
        <end position="22"/>
    </location>
</feature>
<reference evidence="2" key="1">
    <citation type="submission" date="2023-08" db="EMBL/GenBank/DDBJ databases">
        <authorList>
            <person name="Chen Y."/>
            <person name="Shah S."/>
            <person name="Dougan E. K."/>
            <person name="Thang M."/>
            <person name="Chan C."/>
        </authorList>
    </citation>
    <scope>NUCLEOTIDE SEQUENCE</scope>
</reference>
<proteinExistence type="predicted"/>
<organism evidence="2 3">
    <name type="scientific">Effrenium voratum</name>
    <dbReference type="NCBI Taxonomy" id="2562239"/>
    <lineage>
        <taxon>Eukaryota</taxon>
        <taxon>Sar</taxon>
        <taxon>Alveolata</taxon>
        <taxon>Dinophyceae</taxon>
        <taxon>Suessiales</taxon>
        <taxon>Symbiodiniaceae</taxon>
        <taxon>Effrenium</taxon>
    </lineage>
</organism>
<dbReference type="AlphaFoldDB" id="A0AA36JLH3"/>
<accession>A0AA36JLH3</accession>
<protein>
    <submittedName>
        <fullName evidence="2">Uncharacterized protein</fullName>
    </submittedName>
</protein>
<dbReference type="EMBL" id="CAUJNA010003720">
    <property type="protein sequence ID" value="CAJ1408438.1"/>
    <property type="molecule type" value="Genomic_DNA"/>
</dbReference>
<keyword evidence="3" id="KW-1185">Reference proteome</keyword>
<dbReference type="Proteomes" id="UP001178507">
    <property type="component" value="Unassembled WGS sequence"/>
</dbReference>
<feature type="compositionally biased region" description="Basic and acidic residues" evidence="1">
    <location>
        <begin position="23"/>
        <end position="32"/>
    </location>
</feature>
<name>A0AA36JLH3_9DINO</name>
<evidence type="ECO:0000313" key="2">
    <source>
        <dbReference type="EMBL" id="CAJ1408438.1"/>
    </source>
</evidence>